<protein>
    <submittedName>
        <fullName evidence="2">Uncharacterized protein</fullName>
    </submittedName>
</protein>
<comment type="caution">
    <text evidence="2">The sequence shown here is derived from an EMBL/GenBank/DDBJ whole genome shotgun (WGS) entry which is preliminary data.</text>
</comment>
<gene>
    <name evidence="2" type="ORF">NQ318_012263</name>
</gene>
<reference evidence="2" key="1">
    <citation type="journal article" date="2023" name="Insect Mol. Biol.">
        <title>Genome sequencing provides insights into the evolution of gene families encoding plant cell wall-degrading enzymes in longhorned beetles.</title>
        <authorList>
            <person name="Shin N.R."/>
            <person name="Okamura Y."/>
            <person name="Kirsch R."/>
            <person name="Pauchet Y."/>
        </authorList>
    </citation>
    <scope>NUCLEOTIDE SEQUENCE</scope>
    <source>
        <strain evidence="2">AMC_N1</strain>
    </source>
</reference>
<evidence type="ECO:0000313" key="2">
    <source>
        <dbReference type="EMBL" id="KAJ8937783.1"/>
    </source>
</evidence>
<dbReference type="AlphaFoldDB" id="A0AAV8XGK5"/>
<keyword evidence="3" id="KW-1185">Reference proteome</keyword>
<evidence type="ECO:0000313" key="3">
    <source>
        <dbReference type="Proteomes" id="UP001162162"/>
    </source>
</evidence>
<sequence>MVPKLLTPEQKESRMNLCADILNNIDTDPSLLDTVITCDDKIRKLCNEEDETSRHIILECPALTHWRYGLLGIENPQEAFPKEKSCERATKPHKGNKPIHMK</sequence>
<dbReference type="Proteomes" id="UP001162162">
    <property type="component" value="Unassembled WGS sequence"/>
</dbReference>
<feature type="compositionally biased region" description="Basic and acidic residues" evidence="1">
    <location>
        <begin position="81"/>
        <end position="90"/>
    </location>
</feature>
<organism evidence="2 3">
    <name type="scientific">Aromia moschata</name>
    <dbReference type="NCBI Taxonomy" id="1265417"/>
    <lineage>
        <taxon>Eukaryota</taxon>
        <taxon>Metazoa</taxon>
        <taxon>Ecdysozoa</taxon>
        <taxon>Arthropoda</taxon>
        <taxon>Hexapoda</taxon>
        <taxon>Insecta</taxon>
        <taxon>Pterygota</taxon>
        <taxon>Neoptera</taxon>
        <taxon>Endopterygota</taxon>
        <taxon>Coleoptera</taxon>
        <taxon>Polyphaga</taxon>
        <taxon>Cucujiformia</taxon>
        <taxon>Chrysomeloidea</taxon>
        <taxon>Cerambycidae</taxon>
        <taxon>Cerambycinae</taxon>
        <taxon>Callichromatini</taxon>
        <taxon>Aromia</taxon>
    </lineage>
</organism>
<feature type="region of interest" description="Disordered" evidence="1">
    <location>
        <begin position="81"/>
        <end position="102"/>
    </location>
</feature>
<feature type="compositionally biased region" description="Basic residues" evidence="1">
    <location>
        <begin position="91"/>
        <end position="102"/>
    </location>
</feature>
<accession>A0AAV8XGK5</accession>
<proteinExistence type="predicted"/>
<dbReference type="EMBL" id="JAPWTK010000618">
    <property type="protein sequence ID" value="KAJ8937783.1"/>
    <property type="molecule type" value="Genomic_DNA"/>
</dbReference>
<name>A0AAV8XGK5_9CUCU</name>
<evidence type="ECO:0000256" key="1">
    <source>
        <dbReference type="SAM" id="MobiDB-lite"/>
    </source>
</evidence>